<evidence type="ECO:0000256" key="1">
    <source>
        <dbReference type="SAM" id="MobiDB-lite"/>
    </source>
</evidence>
<dbReference type="AlphaFoldDB" id="A6HDT7"/>
<gene>
    <name evidence="2" type="ORF">rCG_32548</name>
</gene>
<dbReference type="Proteomes" id="UP000234681">
    <property type="component" value="Chromosome 10"/>
</dbReference>
<dbReference type="EMBL" id="CH473948">
    <property type="protein sequence ID" value="EDM04192.1"/>
    <property type="molecule type" value="Genomic_DNA"/>
</dbReference>
<name>A6HDT7_RAT</name>
<sequence length="73" mass="8664">MEMSPNLYMRSRRKEKYTWHPEAAQMLTSTAMKFSVGQKPSQKDNLEQCDPETKRDEAHQVRWWQPEIPALGK</sequence>
<evidence type="ECO:0000313" key="3">
    <source>
        <dbReference type="Proteomes" id="UP000234681"/>
    </source>
</evidence>
<accession>A6HDT7</accession>
<feature type="compositionally biased region" description="Basic and acidic residues" evidence="1">
    <location>
        <begin position="41"/>
        <end position="59"/>
    </location>
</feature>
<proteinExistence type="predicted"/>
<evidence type="ECO:0000313" key="2">
    <source>
        <dbReference type="EMBL" id="EDM04192.1"/>
    </source>
</evidence>
<organism evidence="2 3">
    <name type="scientific">Rattus norvegicus</name>
    <name type="common">Rat</name>
    <dbReference type="NCBI Taxonomy" id="10116"/>
    <lineage>
        <taxon>Eukaryota</taxon>
        <taxon>Metazoa</taxon>
        <taxon>Chordata</taxon>
        <taxon>Craniata</taxon>
        <taxon>Vertebrata</taxon>
        <taxon>Euteleostomi</taxon>
        <taxon>Mammalia</taxon>
        <taxon>Eutheria</taxon>
        <taxon>Euarchontoglires</taxon>
        <taxon>Glires</taxon>
        <taxon>Rodentia</taxon>
        <taxon>Myomorpha</taxon>
        <taxon>Muroidea</taxon>
        <taxon>Muridae</taxon>
        <taxon>Murinae</taxon>
        <taxon>Rattus</taxon>
    </lineage>
</organism>
<feature type="region of interest" description="Disordered" evidence="1">
    <location>
        <begin position="38"/>
        <end position="59"/>
    </location>
</feature>
<protein>
    <submittedName>
        <fullName evidence="2">RCG32548</fullName>
    </submittedName>
</protein>
<reference evidence="2 3" key="1">
    <citation type="submission" date="2005-07" db="EMBL/GenBank/DDBJ databases">
        <authorList>
            <person name="Mural R.J."/>
            <person name="Li P.W."/>
            <person name="Adams M.D."/>
            <person name="Amanatides P.G."/>
            <person name="Baden-Tillson H."/>
            <person name="Barnstead M."/>
            <person name="Chin S.H."/>
            <person name="Dew I."/>
            <person name="Evans C.A."/>
            <person name="Ferriera S."/>
            <person name="Flanigan M."/>
            <person name="Fosler C."/>
            <person name="Glodek A."/>
            <person name="Gu Z."/>
            <person name="Holt R.A."/>
            <person name="Jennings D."/>
            <person name="Kraft C.L."/>
            <person name="Lu F."/>
            <person name="Nguyen T."/>
            <person name="Nusskern D.R."/>
            <person name="Pfannkoch C.M."/>
            <person name="Sitter C."/>
            <person name="Sutton G.G."/>
            <person name="Venter J.C."/>
            <person name="Wang Z."/>
            <person name="Woodage T."/>
            <person name="Zheng X.H."/>
            <person name="Zhong F."/>
        </authorList>
    </citation>
    <scope>NUCLEOTIDE SEQUENCE [LARGE SCALE GENOMIC DNA]</scope>
    <source>
        <strain>BN</strain>
        <strain evidence="3">Sprague-Dawley</strain>
    </source>
</reference>